<dbReference type="InterPro" id="IPR001128">
    <property type="entry name" value="Cyt_P450"/>
</dbReference>
<keyword evidence="6" id="KW-0408">Iron</keyword>
<accession>A0A178D0U2</accession>
<dbReference type="RefSeq" id="XP_022500279.1">
    <property type="nucleotide sequence ID" value="XM_022643815.1"/>
</dbReference>
<evidence type="ECO:0000256" key="3">
    <source>
        <dbReference type="ARBA" id="ARBA00022617"/>
    </source>
</evidence>
<evidence type="ECO:0000313" key="9">
    <source>
        <dbReference type="EMBL" id="OAL35267.1"/>
    </source>
</evidence>
<dbReference type="Proteomes" id="UP000185904">
    <property type="component" value="Unassembled WGS sequence"/>
</dbReference>
<evidence type="ECO:0000313" key="10">
    <source>
        <dbReference type="Proteomes" id="UP000185904"/>
    </source>
</evidence>
<keyword evidence="7" id="KW-0503">Monooxygenase</keyword>
<dbReference type="GO" id="GO:0005506">
    <property type="term" value="F:iron ion binding"/>
    <property type="evidence" value="ECO:0007669"/>
    <property type="project" value="InterPro"/>
</dbReference>
<name>A0A178D0U2_9EURO</name>
<feature type="transmembrane region" description="Helical" evidence="8">
    <location>
        <begin position="20"/>
        <end position="39"/>
    </location>
</feature>
<comment type="cofactor">
    <cofactor evidence="1">
        <name>heme</name>
        <dbReference type="ChEBI" id="CHEBI:30413"/>
    </cofactor>
</comment>
<comment type="similarity">
    <text evidence="2">Belongs to the cytochrome P450 family.</text>
</comment>
<dbReference type="OrthoDB" id="1470350at2759"/>
<evidence type="ECO:0000256" key="2">
    <source>
        <dbReference type="ARBA" id="ARBA00010617"/>
    </source>
</evidence>
<proteinExistence type="inferred from homology"/>
<evidence type="ECO:0000256" key="1">
    <source>
        <dbReference type="ARBA" id="ARBA00001971"/>
    </source>
</evidence>
<dbReference type="GO" id="GO:0004497">
    <property type="term" value="F:monooxygenase activity"/>
    <property type="evidence" value="ECO:0007669"/>
    <property type="project" value="UniProtKB-KW"/>
</dbReference>
<dbReference type="GO" id="GO:0016705">
    <property type="term" value="F:oxidoreductase activity, acting on paired donors, with incorporation or reduction of molecular oxygen"/>
    <property type="evidence" value="ECO:0007669"/>
    <property type="project" value="InterPro"/>
</dbReference>
<gene>
    <name evidence="9" type="ORF">AYO20_05521</name>
</gene>
<dbReference type="PANTHER" id="PTHR24305">
    <property type="entry name" value="CYTOCHROME P450"/>
    <property type="match status" value="1"/>
</dbReference>
<protein>
    <submittedName>
        <fullName evidence="9">Uncharacterized protein</fullName>
    </submittedName>
</protein>
<keyword evidence="4" id="KW-0479">Metal-binding</keyword>
<evidence type="ECO:0000256" key="5">
    <source>
        <dbReference type="ARBA" id="ARBA00023002"/>
    </source>
</evidence>
<keyword evidence="3" id="KW-0349">Heme</keyword>
<keyword evidence="8" id="KW-1133">Transmembrane helix</keyword>
<dbReference type="Gene3D" id="1.10.630.10">
    <property type="entry name" value="Cytochrome P450"/>
    <property type="match status" value="1"/>
</dbReference>
<evidence type="ECO:0000256" key="4">
    <source>
        <dbReference type="ARBA" id="ARBA00022723"/>
    </source>
</evidence>
<dbReference type="Pfam" id="PF00067">
    <property type="entry name" value="p450"/>
    <property type="match status" value="1"/>
</dbReference>
<dbReference type="GeneID" id="34588938"/>
<keyword evidence="10" id="KW-1185">Reference proteome</keyword>
<keyword evidence="5" id="KW-0560">Oxidoreductase</keyword>
<organism evidence="9 10">
    <name type="scientific">Fonsecaea nubica</name>
    <dbReference type="NCBI Taxonomy" id="856822"/>
    <lineage>
        <taxon>Eukaryota</taxon>
        <taxon>Fungi</taxon>
        <taxon>Dikarya</taxon>
        <taxon>Ascomycota</taxon>
        <taxon>Pezizomycotina</taxon>
        <taxon>Eurotiomycetes</taxon>
        <taxon>Chaetothyriomycetidae</taxon>
        <taxon>Chaetothyriales</taxon>
        <taxon>Herpotrichiellaceae</taxon>
        <taxon>Fonsecaea</taxon>
    </lineage>
</organism>
<dbReference type="PANTHER" id="PTHR24305:SF237">
    <property type="entry name" value="CYTOCHROME P450 MONOOXYGENASE ATNE-RELATED"/>
    <property type="match status" value="1"/>
</dbReference>
<dbReference type="InterPro" id="IPR036396">
    <property type="entry name" value="Cyt_P450_sf"/>
</dbReference>
<dbReference type="SUPFAM" id="SSF48264">
    <property type="entry name" value="Cytochrome P450"/>
    <property type="match status" value="1"/>
</dbReference>
<evidence type="ECO:0000256" key="7">
    <source>
        <dbReference type="ARBA" id="ARBA00023033"/>
    </source>
</evidence>
<keyword evidence="8" id="KW-0812">Transmembrane</keyword>
<keyword evidence="8" id="KW-0472">Membrane</keyword>
<dbReference type="GO" id="GO:0020037">
    <property type="term" value="F:heme binding"/>
    <property type="evidence" value="ECO:0007669"/>
    <property type="project" value="InterPro"/>
</dbReference>
<evidence type="ECO:0000256" key="6">
    <source>
        <dbReference type="ARBA" id="ARBA00023004"/>
    </source>
</evidence>
<comment type="caution">
    <text evidence="9">The sequence shown here is derived from an EMBL/GenBank/DDBJ whole genome shotgun (WGS) entry which is preliminary data.</text>
</comment>
<reference evidence="9 10" key="1">
    <citation type="submission" date="2016-03" db="EMBL/GenBank/DDBJ databases">
        <title>The draft genome sequence of Fonsecaea nubica causative agent of cutaneous subcutaneous infection in human host.</title>
        <authorList>
            <person name="Costa F."/>
            <person name="Sybren D.H."/>
            <person name="Raittz R.T."/>
            <person name="Weiss V.A."/>
            <person name="Leao A.C."/>
            <person name="Gomes R."/>
            <person name="De Souza E.M."/>
            <person name="Pedrosa F.O."/>
            <person name="Steffens M.B."/>
            <person name="Bombassaro A."/>
            <person name="Tadra-Sfeir M.Z."/>
            <person name="Moreno L.F."/>
            <person name="Najafzadeh M.J."/>
            <person name="Felipe M.S."/>
            <person name="Teixeira M."/>
            <person name="Sun J."/>
            <person name="Xi L."/>
            <person name="Castro M.A."/>
            <person name="Vicente V.A."/>
        </authorList>
    </citation>
    <scope>NUCLEOTIDE SEQUENCE [LARGE SCALE GENOMIC DNA]</scope>
    <source>
        <strain evidence="9 10">CBS 269.64</strain>
    </source>
</reference>
<dbReference type="EMBL" id="LVCJ01000032">
    <property type="protein sequence ID" value="OAL35267.1"/>
    <property type="molecule type" value="Genomic_DNA"/>
</dbReference>
<dbReference type="AlphaFoldDB" id="A0A178D0U2"/>
<evidence type="ECO:0000256" key="8">
    <source>
        <dbReference type="SAM" id="Phobius"/>
    </source>
</evidence>
<dbReference type="InterPro" id="IPR050121">
    <property type="entry name" value="Cytochrome_P450_monoxygenase"/>
</dbReference>
<sequence>MLSESLALGLWDRVSVDDRHWAPVLLGTLIAYGAGLVIYRVYFHPLAKYPGPFWAKVTSLYDFFAALSERRAHNILALHDKYGSIVRYAPNKLAFNEPQAFQDIYGFKANVRKSDLFAASQTNSEAKDTFSELYKDAALKKRKILASGFSESSLRSFEAYMVDQINIFCRQLVDPATEKVKDMSRWFNFLSYDLMGEIVFGRGFGMLTDPSLHYILDLIDSTTFSYLLGGTVPWLHKSGLINLLLPRIYFMRQRFVAESTKRISERVAAGPSATGVNNRKDFFHYASLRGDTTSGFLLT</sequence>